<comment type="caution">
    <text evidence="1">The sequence shown here is derived from an EMBL/GenBank/DDBJ whole genome shotgun (WGS) entry which is preliminary data.</text>
</comment>
<evidence type="ECO:0000313" key="1">
    <source>
        <dbReference type="EMBL" id="GMN56769.1"/>
    </source>
</evidence>
<gene>
    <name evidence="1" type="ORF">TIFTF001_025893</name>
</gene>
<protein>
    <recommendedName>
        <fullName evidence="3">RNase H type-1 domain-containing protein</fullName>
    </recommendedName>
</protein>
<accession>A0AA88DKN0</accession>
<reference evidence="1" key="1">
    <citation type="submission" date="2023-07" db="EMBL/GenBank/DDBJ databases">
        <title>draft genome sequence of fig (Ficus carica).</title>
        <authorList>
            <person name="Takahashi T."/>
            <person name="Nishimura K."/>
        </authorList>
    </citation>
    <scope>NUCLEOTIDE SEQUENCE</scope>
</reference>
<dbReference type="AlphaFoldDB" id="A0AA88DKN0"/>
<dbReference type="Proteomes" id="UP001187192">
    <property type="component" value="Unassembled WGS sequence"/>
</dbReference>
<organism evidence="1 2">
    <name type="scientific">Ficus carica</name>
    <name type="common">Common fig</name>
    <dbReference type="NCBI Taxonomy" id="3494"/>
    <lineage>
        <taxon>Eukaryota</taxon>
        <taxon>Viridiplantae</taxon>
        <taxon>Streptophyta</taxon>
        <taxon>Embryophyta</taxon>
        <taxon>Tracheophyta</taxon>
        <taxon>Spermatophyta</taxon>
        <taxon>Magnoliopsida</taxon>
        <taxon>eudicotyledons</taxon>
        <taxon>Gunneridae</taxon>
        <taxon>Pentapetalae</taxon>
        <taxon>rosids</taxon>
        <taxon>fabids</taxon>
        <taxon>Rosales</taxon>
        <taxon>Moraceae</taxon>
        <taxon>Ficeae</taxon>
        <taxon>Ficus</taxon>
    </lineage>
</organism>
<evidence type="ECO:0008006" key="3">
    <source>
        <dbReference type="Google" id="ProtNLM"/>
    </source>
</evidence>
<name>A0AA88DKN0_FICCA</name>
<keyword evidence="2" id="KW-1185">Reference proteome</keyword>
<proteinExistence type="predicted"/>
<dbReference type="EMBL" id="BTGU01000065">
    <property type="protein sequence ID" value="GMN56769.1"/>
    <property type="molecule type" value="Genomic_DNA"/>
</dbReference>
<evidence type="ECO:0000313" key="2">
    <source>
        <dbReference type="Proteomes" id="UP001187192"/>
    </source>
</evidence>
<sequence length="238" mass="26006">MKAHEWTLAGEKLALWLACAADAGERRAGQEKRDGGHSDVAQWLDFSLLIEEIPLGRQSRPDTRIWHFEPNGNYTVKSGYKNLPGFHNNMGTSSSAALLHGGSSYGTYRSRQRLKSSSGNVFMISCQLTPIFVLDMWTVVLCVEDAKMVTSPPSMPWEGLLLANKSGLRVQCVETDCLQVANCVLRRDALAPEFPLIEDNIGLLGGLGGGSCCAISRLANAAAHALVRRSLTLNYERV</sequence>